<evidence type="ECO:0000313" key="3">
    <source>
        <dbReference type="Proteomes" id="UP000078516"/>
    </source>
</evidence>
<evidence type="ECO:0008006" key="4">
    <source>
        <dbReference type="Google" id="ProtNLM"/>
    </source>
</evidence>
<evidence type="ECO:0000313" key="2">
    <source>
        <dbReference type="EMBL" id="OAQ56836.1"/>
    </source>
</evidence>
<dbReference type="AlphaFoldDB" id="A0A179EUB8"/>
<keyword evidence="1" id="KW-0472">Membrane</keyword>
<keyword evidence="1" id="KW-0812">Transmembrane</keyword>
<evidence type="ECO:0000256" key="1">
    <source>
        <dbReference type="SAM" id="Phobius"/>
    </source>
</evidence>
<accession>A0A179EUB8</accession>
<feature type="transmembrane region" description="Helical" evidence="1">
    <location>
        <begin position="105"/>
        <end position="129"/>
    </location>
</feature>
<dbReference type="RefSeq" id="WP_067480319.1">
    <property type="nucleotide sequence ID" value="NZ_JBEFQD010000002.1"/>
</dbReference>
<dbReference type="PROSITE" id="PS51257">
    <property type="entry name" value="PROKAR_LIPOPROTEIN"/>
    <property type="match status" value="1"/>
</dbReference>
<comment type="caution">
    <text evidence="2">The sequence shown here is derived from an EMBL/GenBank/DDBJ whole genome shotgun (WGS) entry which is preliminary data.</text>
</comment>
<feature type="transmembrane region" description="Helical" evidence="1">
    <location>
        <begin position="178"/>
        <end position="201"/>
    </location>
</feature>
<reference evidence="2 3" key="1">
    <citation type="submission" date="2016-04" db="EMBL/GenBank/DDBJ databases">
        <title>Draft genome of an Enterococcus thailandicus strain isolated from bovine feces.</title>
        <authorList>
            <person name="Beukers A.G."/>
            <person name="Zaheer R."/>
            <person name="Goji N."/>
            <person name="Cook S.R."/>
            <person name="Amoako K."/>
            <person name="Chaves A.V."/>
            <person name="Ward M.P."/>
            <person name="Mcallister T.A."/>
        </authorList>
    </citation>
    <scope>NUCLEOTIDE SEQUENCE [LARGE SCALE GENOMIC DNA]</scope>
    <source>
        <strain evidence="2 3">F0711D 46</strain>
    </source>
</reference>
<protein>
    <recommendedName>
        <fullName evidence="4">DUF624 domain-containing protein</fullName>
    </recommendedName>
</protein>
<feature type="transmembrane region" description="Helical" evidence="1">
    <location>
        <begin position="21"/>
        <end position="46"/>
    </location>
</feature>
<dbReference type="InterPro" id="IPR006938">
    <property type="entry name" value="DUF624"/>
</dbReference>
<gene>
    <name evidence="2" type="ORF">A6E74_00235</name>
</gene>
<keyword evidence="3" id="KW-1185">Reference proteome</keyword>
<keyword evidence="1" id="KW-1133">Transmembrane helix</keyword>
<organism evidence="2 3">
    <name type="scientific">Enterococcus thailandicus</name>
    <dbReference type="NCBI Taxonomy" id="417368"/>
    <lineage>
        <taxon>Bacteria</taxon>
        <taxon>Bacillati</taxon>
        <taxon>Bacillota</taxon>
        <taxon>Bacilli</taxon>
        <taxon>Lactobacillales</taxon>
        <taxon>Enterococcaceae</taxon>
        <taxon>Enterococcus</taxon>
    </lineage>
</organism>
<dbReference type="Proteomes" id="UP000078516">
    <property type="component" value="Unassembled WGS sequence"/>
</dbReference>
<dbReference type="Pfam" id="PF04854">
    <property type="entry name" value="DUF624"/>
    <property type="match status" value="1"/>
</dbReference>
<feature type="transmembrane region" description="Helical" evidence="1">
    <location>
        <begin position="149"/>
        <end position="171"/>
    </location>
</feature>
<sequence>MQKIFSTEGKIYEGMQRIYQVLLLTIIFILSCLPVLTIGAAMASAYGTAYKMVDHREGVLYKEYVHQFKQNFVLATKMWLLILGVSSGVFFLLPFIQPLLIGNKIAYYLVMLFVTLLVLMGLYLFPLIARFENNLTGTLVNAFILSLKHLPSSILLFFITIGGGIMLPLYLPSLLFAWLFLGIGTIIFIKAKLLLGVFHSYENLEEGS</sequence>
<name>A0A179EUB8_ENTTH</name>
<feature type="transmembrane region" description="Helical" evidence="1">
    <location>
        <begin position="72"/>
        <end position="93"/>
    </location>
</feature>
<dbReference type="EMBL" id="LWMN01000001">
    <property type="protein sequence ID" value="OAQ56836.1"/>
    <property type="molecule type" value="Genomic_DNA"/>
</dbReference>
<proteinExistence type="predicted"/>